<dbReference type="AlphaFoldDB" id="A0A6L8VL84"/>
<gene>
    <name evidence="1" type="ORF">GS660_18665</name>
</gene>
<evidence type="ECO:0000313" key="1">
    <source>
        <dbReference type="EMBL" id="MZQ91118.1"/>
    </source>
</evidence>
<reference evidence="1 2" key="1">
    <citation type="submission" date="2020-01" db="EMBL/GenBank/DDBJ databases">
        <title>Frigidibacter albus SP32T (=CGMCC 1.13995T).</title>
        <authorList>
            <person name="Liao X."/>
        </authorList>
    </citation>
    <scope>NUCLEOTIDE SEQUENCE [LARGE SCALE GENOMIC DNA]</scope>
    <source>
        <strain evidence="1 2">SP32</strain>
    </source>
</reference>
<organism evidence="1 2">
    <name type="scientific">Frigidibacter albus</name>
    <dbReference type="NCBI Taxonomy" id="1465486"/>
    <lineage>
        <taxon>Bacteria</taxon>
        <taxon>Pseudomonadati</taxon>
        <taxon>Pseudomonadota</taxon>
        <taxon>Alphaproteobacteria</taxon>
        <taxon>Rhodobacterales</taxon>
        <taxon>Paracoccaceae</taxon>
        <taxon>Frigidibacter</taxon>
    </lineage>
</organism>
<dbReference type="Proteomes" id="UP000477083">
    <property type="component" value="Unassembled WGS sequence"/>
</dbReference>
<name>A0A6L8VL84_9RHOB</name>
<sequence>MAHAGDGERRSERRRRTVTVSLRMSVEDKRALETRAVESGYPNLSAWALDRLWQDGVGARERRVIYGLLGRHGARLSALLRNGRGRGGCDPRSEIRQLAADVLELQSHVMRGQADAGEENR</sequence>
<dbReference type="EMBL" id="WWNR01000016">
    <property type="protein sequence ID" value="MZQ91118.1"/>
    <property type="molecule type" value="Genomic_DNA"/>
</dbReference>
<evidence type="ECO:0008006" key="3">
    <source>
        <dbReference type="Google" id="ProtNLM"/>
    </source>
</evidence>
<proteinExistence type="predicted"/>
<dbReference type="RefSeq" id="WP_161348504.1">
    <property type="nucleotide sequence ID" value="NZ_BMGW01000016.1"/>
</dbReference>
<accession>A0A6L8VL84</accession>
<keyword evidence="2" id="KW-1185">Reference proteome</keyword>
<evidence type="ECO:0000313" key="2">
    <source>
        <dbReference type="Proteomes" id="UP000477083"/>
    </source>
</evidence>
<comment type="caution">
    <text evidence="1">The sequence shown here is derived from an EMBL/GenBank/DDBJ whole genome shotgun (WGS) entry which is preliminary data.</text>
</comment>
<protein>
    <recommendedName>
        <fullName evidence="3">Mobilization protein</fullName>
    </recommendedName>
</protein>